<accession>A0AAW0YTK0</accession>
<dbReference type="RefSeq" id="XP_066799684.1">
    <property type="nucleotide sequence ID" value="XM_066949992.1"/>
</dbReference>
<dbReference type="EMBL" id="JBCAWK010000014">
    <property type="protein sequence ID" value="KAK8844120.1"/>
    <property type="molecule type" value="Genomic_DNA"/>
</dbReference>
<protein>
    <submittedName>
        <fullName evidence="2">Uncharacterized protein</fullName>
    </submittedName>
</protein>
<feature type="compositionally biased region" description="Polar residues" evidence="1">
    <location>
        <begin position="329"/>
        <end position="352"/>
    </location>
</feature>
<evidence type="ECO:0000256" key="1">
    <source>
        <dbReference type="SAM" id="MobiDB-lite"/>
    </source>
</evidence>
<gene>
    <name evidence="2" type="ORF">IAR55_006914</name>
</gene>
<dbReference type="GeneID" id="92184172"/>
<feature type="region of interest" description="Disordered" evidence="1">
    <location>
        <begin position="640"/>
        <end position="666"/>
    </location>
</feature>
<reference evidence="2 3" key="1">
    <citation type="journal article" date="2024" name="bioRxiv">
        <title>Comparative genomics of Cryptococcus and Kwoniella reveals pathogenesis evolution and contrasting karyotype dynamics via intercentromeric recombination or chromosome fusion.</title>
        <authorList>
            <person name="Coelho M.A."/>
            <person name="David-Palma M."/>
            <person name="Shea T."/>
            <person name="Bowers K."/>
            <person name="McGinley-Smith S."/>
            <person name="Mohammad A.W."/>
            <person name="Gnirke A."/>
            <person name="Yurkov A.M."/>
            <person name="Nowrousian M."/>
            <person name="Sun S."/>
            <person name="Cuomo C.A."/>
            <person name="Heitman J."/>
        </authorList>
    </citation>
    <scope>NUCLEOTIDE SEQUENCE [LARGE SCALE GENOMIC DNA]</scope>
    <source>
        <strain evidence="2 3">CBS 13917</strain>
    </source>
</reference>
<comment type="caution">
    <text evidence="2">The sequence shown here is derived from an EMBL/GenBank/DDBJ whole genome shotgun (WGS) entry which is preliminary data.</text>
</comment>
<evidence type="ECO:0000313" key="2">
    <source>
        <dbReference type="EMBL" id="KAK8844120.1"/>
    </source>
</evidence>
<feature type="compositionally biased region" description="Polar residues" evidence="1">
    <location>
        <begin position="277"/>
        <end position="291"/>
    </location>
</feature>
<feature type="region of interest" description="Disordered" evidence="1">
    <location>
        <begin position="209"/>
        <end position="366"/>
    </location>
</feature>
<evidence type="ECO:0000313" key="3">
    <source>
        <dbReference type="Proteomes" id="UP001388673"/>
    </source>
</evidence>
<dbReference type="Proteomes" id="UP001388673">
    <property type="component" value="Unassembled WGS sequence"/>
</dbReference>
<feature type="compositionally biased region" description="Basic and acidic residues" evidence="1">
    <location>
        <begin position="417"/>
        <end position="440"/>
    </location>
</feature>
<proteinExistence type="predicted"/>
<keyword evidence="3" id="KW-1185">Reference proteome</keyword>
<organism evidence="2 3">
    <name type="scientific">Kwoniella newhampshirensis</name>
    <dbReference type="NCBI Taxonomy" id="1651941"/>
    <lineage>
        <taxon>Eukaryota</taxon>
        <taxon>Fungi</taxon>
        <taxon>Dikarya</taxon>
        <taxon>Basidiomycota</taxon>
        <taxon>Agaricomycotina</taxon>
        <taxon>Tremellomycetes</taxon>
        <taxon>Tremellales</taxon>
        <taxon>Cryptococcaceae</taxon>
        <taxon>Kwoniella</taxon>
    </lineage>
</organism>
<feature type="compositionally biased region" description="Low complexity" evidence="1">
    <location>
        <begin position="234"/>
        <end position="249"/>
    </location>
</feature>
<dbReference type="AlphaFoldDB" id="A0AAW0YTK0"/>
<name>A0AAW0YTK0_9TREE</name>
<dbReference type="KEGG" id="kne:92184172"/>
<feature type="region of interest" description="Disordered" evidence="1">
    <location>
        <begin position="375"/>
        <end position="394"/>
    </location>
</feature>
<feature type="region of interest" description="Disordered" evidence="1">
    <location>
        <begin position="399"/>
        <end position="521"/>
    </location>
</feature>
<sequence length="666" mass="73479">MSLAQSWSLPPVPSRTASLRSLAKWQRFEQDQAWHCESESHRLSMSSIVTADSSSTPSRYSVWSSSSSDACSIAGGLITPKGDDRLSRPLDNASLDDKVRAAESGKGEAWWSMTTTSVTSIGDQNVCLDDSPTLPTVALPRADTVPSIETFPIPSRMKLSQKQVGKLAVRPPPLQDLGINQSSTSSSDPFLFDLSWQDMAMERQVVDGTETALPNRPKIPTDHPHRPSTHRSSRSPLSPTRSSRPSLPSFISTPDFTSPPPIPVRASSRKRPVPPSRGSSLPSTAQSSQIVSAPHHTPTSLPPLRPSTLTPSRPAIPVRAPSHPPPVALNTQLRSSSSIKRTVTPTLLQPISETPRDLDVSPDASWALRSPRRRPALHLSRSQPDLRRSPLDMTVRFRLRRSNSQSSNQGNFVSRDAFPEPRRDSLDLGSLRDSKRERTGGEAGRASFSDIARTFLRDRERDRPLEESPTLPCEETIGRPGMKRSPRTQSFNTKRPTGKKRPSLLALPQSWSPKPLAPRSTSEPVIVSLSSRLSFNKVDRLELPRILTDLKDVFDAPTPDLELDTWTKKEAIEAVLEAEKWTWPTPPSLASSYATVHKLRMQGEDTPGLISTSDTMDSFSPQTPSFSEFCLHGEVEWLEREKQEKREASRADSMNEGSVGSLEVSL</sequence>
<feature type="compositionally biased region" description="Basic and acidic residues" evidence="1">
    <location>
        <begin position="455"/>
        <end position="466"/>
    </location>
</feature>
<feature type="compositionally biased region" description="Basic and acidic residues" evidence="1">
    <location>
        <begin position="640"/>
        <end position="650"/>
    </location>
</feature>